<evidence type="ECO:0000313" key="5">
    <source>
        <dbReference type="EMBL" id="KYZ76093.1"/>
    </source>
</evidence>
<gene>
    <name evidence="5" type="ORF">AXX12_06515</name>
</gene>
<keyword evidence="2" id="KW-0408">Iron</keyword>
<keyword evidence="1" id="KW-0479">Metal-binding</keyword>
<dbReference type="RefSeq" id="WP_066240923.1">
    <property type="nucleotide sequence ID" value="NZ_LSGP01000017.1"/>
</dbReference>
<feature type="domain" description="4Fe-4S ferredoxin-type" evidence="4">
    <location>
        <begin position="62"/>
        <end position="91"/>
    </location>
</feature>
<dbReference type="Pfam" id="PF00037">
    <property type="entry name" value="Fer4"/>
    <property type="match status" value="1"/>
</dbReference>
<evidence type="ECO:0000259" key="4">
    <source>
        <dbReference type="PROSITE" id="PS51379"/>
    </source>
</evidence>
<dbReference type="InterPro" id="IPR017900">
    <property type="entry name" value="4Fe4S_Fe_S_CS"/>
</dbReference>
<organism evidence="5 6">
    <name type="scientific">Anaerosporomusa subterranea</name>
    <dbReference type="NCBI Taxonomy" id="1794912"/>
    <lineage>
        <taxon>Bacteria</taxon>
        <taxon>Bacillati</taxon>
        <taxon>Bacillota</taxon>
        <taxon>Negativicutes</taxon>
        <taxon>Acetonemataceae</taxon>
        <taxon>Anaerosporomusa</taxon>
    </lineage>
</organism>
<reference evidence="5 6" key="1">
    <citation type="submission" date="2016-02" db="EMBL/GenBank/DDBJ databases">
        <title>Anaerosporomusa subterraneum gen. nov., sp. nov., a spore-forming obligate anaerobe isolated from saprolite.</title>
        <authorList>
            <person name="Choi J.K."/>
            <person name="Shah M."/>
            <person name="Yee N."/>
        </authorList>
    </citation>
    <scope>NUCLEOTIDE SEQUENCE [LARGE SCALE GENOMIC DNA]</scope>
    <source>
        <strain evidence="5 6">RU4</strain>
    </source>
</reference>
<evidence type="ECO:0000256" key="2">
    <source>
        <dbReference type="ARBA" id="ARBA00023004"/>
    </source>
</evidence>
<proteinExistence type="predicted"/>
<dbReference type="GO" id="GO:0051536">
    <property type="term" value="F:iron-sulfur cluster binding"/>
    <property type="evidence" value="ECO:0007669"/>
    <property type="project" value="UniProtKB-KW"/>
</dbReference>
<dbReference type="PROSITE" id="PS00198">
    <property type="entry name" value="4FE4S_FER_1"/>
    <property type="match status" value="1"/>
</dbReference>
<dbReference type="STRING" id="1794912.AXX12_06515"/>
<dbReference type="Gene3D" id="3.30.70.20">
    <property type="match status" value="1"/>
</dbReference>
<evidence type="ECO:0000256" key="1">
    <source>
        <dbReference type="ARBA" id="ARBA00022723"/>
    </source>
</evidence>
<dbReference type="PROSITE" id="PS51379">
    <property type="entry name" value="4FE4S_FER_2"/>
    <property type="match status" value="1"/>
</dbReference>
<dbReference type="InterPro" id="IPR017896">
    <property type="entry name" value="4Fe4S_Fe-S-bd"/>
</dbReference>
<comment type="caution">
    <text evidence="5">The sequence shown here is derived from an EMBL/GenBank/DDBJ whole genome shotgun (WGS) entry which is preliminary data.</text>
</comment>
<accession>A0A154BQ03</accession>
<dbReference type="GO" id="GO:0046872">
    <property type="term" value="F:metal ion binding"/>
    <property type="evidence" value="ECO:0007669"/>
    <property type="project" value="UniProtKB-KW"/>
</dbReference>
<dbReference type="OrthoDB" id="1683619at2"/>
<dbReference type="EMBL" id="LSGP01000017">
    <property type="protein sequence ID" value="KYZ76093.1"/>
    <property type="molecule type" value="Genomic_DNA"/>
</dbReference>
<name>A0A154BQ03_ANASB</name>
<keyword evidence="6" id="KW-1185">Reference proteome</keyword>
<evidence type="ECO:0000256" key="3">
    <source>
        <dbReference type="ARBA" id="ARBA00023014"/>
    </source>
</evidence>
<dbReference type="AlphaFoldDB" id="A0A154BQ03"/>
<sequence>MQSSLATDGYLSGDELSTVLPSQERMEKGPVAVIECIQDIPCNPCEAACPFHAISVGQPITSLPQLAVDKCSGCGACIAQCPGLAIFVVDASLSGEMGTVQMPYEYCPVPQAGEFVIGLDRSGHAVADAKVLKTTVSPRADKTVVVTIEAPKSTLNMIRGIRVKGGEEHG</sequence>
<protein>
    <recommendedName>
        <fullName evidence="4">4Fe-4S ferredoxin-type domain-containing protein</fullName>
    </recommendedName>
</protein>
<evidence type="ECO:0000313" key="6">
    <source>
        <dbReference type="Proteomes" id="UP000076268"/>
    </source>
</evidence>
<dbReference type="SUPFAM" id="SSF54862">
    <property type="entry name" value="4Fe-4S ferredoxins"/>
    <property type="match status" value="1"/>
</dbReference>
<dbReference type="Proteomes" id="UP000076268">
    <property type="component" value="Unassembled WGS sequence"/>
</dbReference>
<keyword evidence="3" id="KW-0411">Iron-sulfur</keyword>